<dbReference type="InterPro" id="IPR011010">
    <property type="entry name" value="DNA_brk_join_enz"/>
</dbReference>
<sequence>MARLTDKAITAKVDKTTWLTEDAPKGHGRFSAKLTPTRPAAFYFRYTTADGKRDYLPLGYYDPKDSSDGLTLKQARAKSAEMSRLYQSGILNIRQHIEDEEAHRKAQQAAELARLEREEQQHRGRKTVAELFEHWAAVDLIRRKDAGAEMRRLFNRDILPLIGTIAAEDIRKRHVTEVTDALLSRGVPRMAKVAFSSMRQMFRFAVDRDIVEADPTAAIRKVSIGGKDTERDRILSDDEIRLLHQQMPEAKLLPTTETAVWLALATCCRIGELLRAEWQHVDLEKHEWLIPAENSKNGKSHSVSLSEFAIQHFRQLHRLSGSGRWCYPNRHVSDSIDPRSITKQLTDRQVKPGERGLQGEPDRPTLFCFPAASGLRTICAAQVRRLWLRQESCPKLRSDV</sequence>
<dbReference type="Gene3D" id="1.10.443.10">
    <property type="entry name" value="Intergrase catalytic core"/>
    <property type="match status" value="1"/>
</dbReference>
<feature type="domain" description="Tyr recombinase" evidence="6">
    <location>
        <begin position="230"/>
        <end position="400"/>
    </location>
</feature>
<dbReference type="InterPro" id="IPR010998">
    <property type="entry name" value="Integrase_recombinase_N"/>
</dbReference>
<evidence type="ECO:0000313" key="7">
    <source>
        <dbReference type="EMBL" id="MFC6671827.1"/>
    </source>
</evidence>
<comment type="similarity">
    <text evidence="1">Belongs to the 'phage' integrase family.</text>
</comment>
<dbReference type="InterPro" id="IPR002104">
    <property type="entry name" value="Integrase_catalytic"/>
</dbReference>
<evidence type="ECO:0000256" key="3">
    <source>
        <dbReference type="ARBA" id="ARBA00023125"/>
    </source>
</evidence>
<dbReference type="SUPFAM" id="SSF56349">
    <property type="entry name" value="DNA breaking-rejoining enzymes"/>
    <property type="match status" value="1"/>
</dbReference>
<dbReference type="InterPro" id="IPR050808">
    <property type="entry name" value="Phage_Integrase"/>
</dbReference>
<dbReference type="PROSITE" id="PS51898">
    <property type="entry name" value="TYR_RECOMBINASE"/>
    <property type="match status" value="1"/>
</dbReference>
<dbReference type="InterPro" id="IPR053876">
    <property type="entry name" value="Phage_int_M"/>
</dbReference>
<accession>A0ABW2A2Y0</accession>
<name>A0ABW2A2Y0_9GAMM</name>
<dbReference type="Proteomes" id="UP001596422">
    <property type="component" value="Unassembled WGS sequence"/>
</dbReference>
<dbReference type="Gene3D" id="3.30.160.390">
    <property type="entry name" value="Integrase, DNA-binding domain"/>
    <property type="match status" value="1"/>
</dbReference>
<dbReference type="Pfam" id="PF00589">
    <property type="entry name" value="Phage_integrase"/>
    <property type="match status" value="1"/>
</dbReference>
<proteinExistence type="inferred from homology"/>
<feature type="coiled-coil region" evidence="5">
    <location>
        <begin position="98"/>
        <end position="125"/>
    </location>
</feature>
<dbReference type="Gene3D" id="1.10.150.130">
    <property type="match status" value="1"/>
</dbReference>
<dbReference type="EMBL" id="JBHSWE010000001">
    <property type="protein sequence ID" value="MFC6671827.1"/>
    <property type="molecule type" value="Genomic_DNA"/>
</dbReference>
<dbReference type="InterPro" id="IPR013762">
    <property type="entry name" value="Integrase-like_cat_sf"/>
</dbReference>
<keyword evidence="8" id="KW-1185">Reference proteome</keyword>
<evidence type="ECO:0000256" key="5">
    <source>
        <dbReference type="SAM" id="Coils"/>
    </source>
</evidence>
<comment type="caution">
    <text evidence="7">The sequence shown here is derived from an EMBL/GenBank/DDBJ whole genome shotgun (WGS) entry which is preliminary data.</text>
</comment>
<dbReference type="RefSeq" id="WP_379910315.1">
    <property type="nucleotide sequence ID" value="NZ_JBHSWE010000001.1"/>
</dbReference>
<dbReference type="PANTHER" id="PTHR30629">
    <property type="entry name" value="PROPHAGE INTEGRASE"/>
    <property type="match status" value="1"/>
</dbReference>
<evidence type="ECO:0000259" key="6">
    <source>
        <dbReference type="PROSITE" id="PS51898"/>
    </source>
</evidence>
<keyword evidence="3" id="KW-0238">DNA-binding</keyword>
<reference evidence="8" key="1">
    <citation type="journal article" date="2019" name="Int. J. Syst. Evol. Microbiol.">
        <title>The Global Catalogue of Microorganisms (GCM) 10K type strain sequencing project: providing services to taxonomists for standard genome sequencing and annotation.</title>
        <authorList>
            <consortium name="The Broad Institute Genomics Platform"/>
            <consortium name="The Broad Institute Genome Sequencing Center for Infectious Disease"/>
            <person name="Wu L."/>
            <person name="Ma J."/>
        </authorList>
    </citation>
    <scope>NUCLEOTIDE SEQUENCE [LARGE SCALE GENOMIC DNA]</scope>
    <source>
        <strain evidence="8">NBRC 111756</strain>
    </source>
</reference>
<gene>
    <name evidence="7" type="ORF">ACFQDL_18480</name>
</gene>
<dbReference type="PANTHER" id="PTHR30629:SF2">
    <property type="entry name" value="PROPHAGE INTEGRASE INTS-RELATED"/>
    <property type="match status" value="1"/>
</dbReference>
<evidence type="ECO:0000256" key="2">
    <source>
        <dbReference type="ARBA" id="ARBA00022908"/>
    </source>
</evidence>
<protein>
    <submittedName>
        <fullName evidence="7">Tyrosine-type recombinase/integrase</fullName>
    </submittedName>
</protein>
<organism evidence="7 8">
    <name type="scientific">Marinobacterium aestuariivivens</name>
    <dbReference type="NCBI Taxonomy" id="1698799"/>
    <lineage>
        <taxon>Bacteria</taxon>
        <taxon>Pseudomonadati</taxon>
        <taxon>Pseudomonadota</taxon>
        <taxon>Gammaproteobacteria</taxon>
        <taxon>Oceanospirillales</taxon>
        <taxon>Oceanospirillaceae</taxon>
        <taxon>Marinobacterium</taxon>
    </lineage>
</organism>
<evidence type="ECO:0000313" key="8">
    <source>
        <dbReference type="Proteomes" id="UP001596422"/>
    </source>
</evidence>
<evidence type="ECO:0000256" key="1">
    <source>
        <dbReference type="ARBA" id="ARBA00008857"/>
    </source>
</evidence>
<dbReference type="InterPro" id="IPR038488">
    <property type="entry name" value="Integrase_DNA-bd_sf"/>
</dbReference>
<keyword evidence="4" id="KW-0233">DNA recombination</keyword>
<keyword evidence="2" id="KW-0229">DNA integration</keyword>
<keyword evidence="5" id="KW-0175">Coiled coil</keyword>
<evidence type="ECO:0000256" key="4">
    <source>
        <dbReference type="ARBA" id="ARBA00023172"/>
    </source>
</evidence>
<dbReference type="Pfam" id="PF22022">
    <property type="entry name" value="Phage_int_M"/>
    <property type="match status" value="1"/>
</dbReference>